<keyword evidence="6 8" id="KW-1133">Transmembrane helix</keyword>
<evidence type="ECO:0000256" key="4">
    <source>
        <dbReference type="ARBA" id="ARBA00022692"/>
    </source>
</evidence>
<dbReference type="Gene3D" id="1.20.1250.20">
    <property type="entry name" value="MFS general substrate transporter like domains"/>
    <property type="match status" value="2"/>
</dbReference>
<dbReference type="InterPro" id="IPR020846">
    <property type="entry name" value="MFS_dom"/>
</dbReference>
<comment type="subcellular location">
    <subcellularLocation>
        <location evidence="1">Cell membrane</location>
        <topology evidence="1">Multi-pass membrane protein</topology>
    </subcellularLocation>
</comment>
<evidence type="ECO:0000256" key="2">
    <source>
        <dbReference type="ARBA" id="ARBA00022448"/>
    </source>
</evidence>
<feature type="transmembrane region" description="Helical" evidence="8">
    <location>
        <begin position="191"/>
        <end position="211"/>
    </location>
</feature>
<feature type="transmembrane region" description="Helical" evidence="8">
    <location>
        <begin position="342"/>
        <end position="365"/>
    </location>
</feature>
<feature type="transmembrane region" description="Helical" evidence="8">
    <location>
        <begin position="316"/>
        <end position="336"/>
    </location>
</feature>
<feature type="domain" description="Major facilitator superfamily (MFS) profile" evidence="9">
    <location>
        <begin position="21"/>
        <end position="431"/>
    </location>
</feature>
<reference evidence="10 11" key="1">
    <citation type="submission" date="2016-10" db="EMBL/GenBank/DDBJ databases">
        <authorList>
            <person name="de Groot N.N."/>
        </authorList>
    </citation>
    <scope>NUCLEOTIDE SEQUENCE [LARGE SCALE GENOMIC DNA]</scope>
    <source>
        <strain evidence="10 11">DSM 10495</strain>
    </source>
</reference>
<gene>
    <name evidence="10" type="ORF">SAMN04489745_0221</name>
</gene>
<dbReference type="PANTHER" id="PTHR43528:SF1">
    <property type="entry name" value="ALPHA-KETOGLUTARATE PERMEASE"/>
    <property type="match status" value="1"/>
</dbReference>
<feature type="transmembrane region" description="Helical" evidence="8">
    <location>
        <begin position="377"/>
        <end position="395"/>
    </location>
</feature>
<feature type="transmembrane region" description="Helical" evidence="8">
    <location>
        <begin position="407"/>
        <end position="427"/>
    </location>
</feature>
<keyword evidence="7 8" id="KW-0472">Membrane</keyword>
<dbReference type="InterPro" id="IPR005829">
    <property type="entry name" value="Sugar_transporter_CS"/>
</dbReference>
<evidence type="ECO:0000256" key="3">
    <source>
        <dbReference type="ARBA" id="ARBA00022475"/>
    </source>
</evidence>
<dbReference type="PANTHER" id="PTHR43528">
    <property type="entry name" value="ALPHA-KETOGLUTARATE PERMEASE"/>
    <property type="match status" value="1"/>
</dbReference>
<evidence type="ECO:0000313" key="10">
    <source>
        <dbReference type="EMBL" id="SEB46431.1"/>
    </source>
</evidence>
<dbReference type="InterPro" id="IPR005828">
    <property type="entry name" value="MFS_sugar_transport-like"/>
</dbReference>
<accession>A0A1H4JJF9</accession>
<dbReference type="InterPro" id="IPR036259">
    <property type="entry name" value="MFS_trans_sf"/>
</dbReference>
<keyword evidence="2" id="KW-0813">Transport</keyword>
<evidence type="ECO:0000256" key="8">
    <source>
        <dbReference type="SAM" id="Phobius"/>
    </source>
</evidence>
<keyword evidence="3" id="KW-1003">Cell membrane</keyword>
<keyword evidence="4 8" id="KW-0812">Transmembrane</keyword>
<keyword evidence="11" id="KW-1185">Reference proteome</keyword>
<dbReference type="AlphaFoldDB" id="A0A1H4JJF9"/>
<dbReference type="Pfam" id="PF00083">
    <property type="entry name" value="Sugar_tr"/>
    <property type="match status" value="1"/>
</dbReference>
<sequence length="437" mass="46681">MTASTPSAPTVDAAKPSARRTLISTGIGNAAEWYDWAIYATFAPYFSKQLFNPADPTSAILSTLAIFAVGFVARPFGGFVFGWVGDRFGRKNAMTLTVAMAAIGSLLIGIAPTFAAVGAFASLLLLVARLIQGLAHGGELPSSQTYLAEMAPREKRGFWATLIYFSGTLGNMLGALLGAILAALLPKAEMAAWGWRLPFILGALMGLYGLVMRARMPETEAFEELKTGSATREQGFGALMRDIVAHRKQAAQVIGMTLGLTVIYYVWAIVAPTYAATSLKLDPGQALWAGFAANIVFLIALPFWGRLSDRIGRKPVLIIGGVGCAALHFPMTWLLRDSVWQLFVSMAVMLVFIAAGAAIAPAVYAELFPAKVRTAGVGIPYALAVAAFGGTAPYLQTLFTDVVKQPWMFNLYAVVLSIISILVVLRLPETRGKDLSS</sequence>
<name>A0A1H4JJF9_9MICC</name>
<dbReference type="EMBL" id="FNSN01000003">
    <property type="protein sequence ID" value="SEB46431.1"/>
    <property type="molecule type" value="Genomic_DNA"/>
</dbReference>
<proteinExistence type="predicted"/>
<dbReference type="RefSeq" id="WP_066216672.1">
    <property type="nucleotide sequence ID" value="NZ_FNSN01000003.1"/>
</dbReference>
<evidence type="ECO:0000259" key="9">
    <source>
        <dbReference type="PROSITE" id="PS50850"/>
    </source>
</evidence>
<feature type="transmembrane region" description="Helical" evidence="8">
    <location>
        <begin position="158"/>
        <end position="185"/>
    </location>
</feature>
<dbReference type="PROSITE" id="PS50850">
    <property type="entry name" value="MFS"/>
    <property type="match status" value="1"/>
</dbReference>
<dbReference type="Proteomes" id="UP000182652">
    <property type="component" value="Unassembled WGS sequence"/>
</dbReference>
<evidence type="ECO:0000256" key="6">
    <source>
        <dbReference type="ARBA" id="ARBA00022989"/>
    </source>
</evidence>
<evidence type="ECO:0000256" key="1">
    <source>
        <dbReference type="ARBA" id="ARBA00004651"/>
    </source>
</evidence>
<feature type="transmembrane region" description="Helical" evidence="8">
    <location>
        <begin position="286"/>
        <end position="304"/>
    </location>
</feature>
<dbReference type="SUPFAM" id="SSF103473">
    <property type="entry name" value="MFS general substrate transporter"/>
    <property type="match status" value="1"/>
</dbReference>
<feature type="transmembrane region" description="Helical" evidence="8">
    <location>
        <begin position="59"/>
        <end position="81"/>
    </location>
</feature>
<dbReference type="GO" id="GO:0015293">
    <property type="term" value="F:symporter activity"/>
    <property type="evidence" value="ECO:0007669"/>
    <property type="project" value="UniProtKB-KW"/>
</dbReference>
<feature type="transmembrane region" description="Helical" evidence="8">
    <location>
        <begin position="93"/>
        <end position="111"/>
    </location>
</feature>
<evidence type="ECO:0000313" key="11">
    <source>
        <dbReference type="Proteomes" id="UP000182652"/>
    </source>
</evidence>
<organism evidence="10 11">
    <name type="scientific">Arthrobacter woluwensis</name>
    <dbReference type="NCBI Taxonomy" id="156980"/>
    <lineage>
        <taxon>Bacteria</taxon>
        <taxon>Bacillati</taxon>
        <taxon>Actinomycetota</taxon>
        <taxon>Actinomycetes</taxon>
        <taxon>Micrococcales</taxon>
        <taxon>Micrococcaceae</taxon>
        <taxon>Arthrobacter</taxon>
    </lineage>
</organism>
<dbReference type="InterPro" id="IPR051084">
    <property type="entry name" value="H+-coupled_symporters"/>
</dbReference>
<evidence type="ECO:0000256" key="7">
    <source>
        <dbReference type="ARBA" id="ARBA00023136"/>
    </source>
</evidence>
<dbReference type="STRING" id="156980.SAMN04489745_0221"/>
<keyword evidence="5" id="KW-0769">Symport</keyword>
<dbReference type="GO" id="GO:0005886">
    <property type="term" value="C:plasma membrane"/>
    <property type="evidence" value="ECO:0007669"/>
    <property type="project" value="UniProtKB-SubCell"/>
</dbReference>
<protein>
    <submittedName>
        <fullName evidence="10">MFS transporter, MHS family, alpha-ketoglutarate permease</fullName>
    </submittedName>
</protein>
<dbReference type="PROSITE" id="PS00217">
    <property type="entry name" value="SUGAR_TRANSPORT_2"/>
    <property type="match status" value="1"/>
</dbReference>
<feature type="transmembrane region" description="Helical" evidence="8">
    <location>
        <begin position="250"/>
        <end position="274"/>
    </location>
</feature>
<evidence type="ECO:0000256" key="5">
    <source>
        <dbReference type="ARBA" id="ARBA00022847"/>
    </source>
</evidence>